<evidence type="ECO:0000256" key="1">
    <source>
        <dbReference type="SAM" id="Coils"/>
    </source>
</evidence>
<gene>
    <name evidence="2" type="primary">A04p011600.1_BraROA</name>
    <name evidence="2" type="ORF">IGI04_014961</name>
</gene>
<keyword evidence="1" id="KW-0175">Coiled coil</keyword>
<dbReference type="EMBL" id="JADBGQ010000004">
    <property type="protein sequence ID" value="KAG5400354.1"/>
    <property type="molecule type" value="Genomic_DNA"/>
</dbReference>
<organism evidence="2 3">
    <name type="scientific">Brassica rapa subsp. trilocularis</name>
    <dbReference type="NCBI Taxonomy" id="1813537"/>
    <lineage>
        <taxon>Eukaryota</taxon>
        <taxon>Viridiplantae</taxon>
        <taxon>Streptophyta</taxon>
        <taxon>Embryophyta</taxon>
        <taxon>Tracheophyta</taxon>
        <taxon>Spermatophyta</taxon>
        <taxon>Magnoliopsida</taxon>
        <taxon>eudicotyledons</taxon>
        <taxon>Gunneridae</taxon>
        <taxon>Pentapetalae</taxon>
        <taxon>rosids</taxon>
        <taxon>malvids</taxon>
        <taxon>Brassicales</taxon>
        <taxon>Brassicaceae</taxon>
        <taxon>Brassiceae</taxon>
        <taxon>Brassica</taxon>
    </lineage>
</organism>
<name>A0ABQ7MNP2_BRACM</name>
<evidence type="ECO:0008006" key="4">
    <source>
        <dbReference type="Google" id="ProtNLM"/>
    </source>
</evidence>
<evidence type="ECO:0000313" key="3">
    <source>
        <dbReference type="Proteomes" id="UP000823674"/>
    </source>
</evidence>
<keyword evidence="3" id="KW-1185">Reference proteome</keyword>
<evidence type="ECO:0000313" key="2">
    <source>
        <dbReference type="EMBL" id="KAG5400354.1"/>
    </source>
</evidence>
<proteinExistence type="predicted"/>
<sequence>MFCSATNAPSHIYPNSLALEGGNPNYVTMMQNEHNEHFSATPVEIKLQARIEALQNQVTKLHRTWENNTSTDNHELLSKVQVLKDTMNKHSKLLEQSLENLSQLAAENLILREENSPLHTKRNKQRRFRTWVRPMQSLGTPTEGGNATRYAPPLREELTIGINAIG</sequence>
<comment type="caution">
    <text evidence="2">The sequence shown here is derived from an EMBL/GenBank/DDBJ whole genome shotgun (WGS) entry which is preliminary data.</text>
</comment>
<reference evidence="2 3" key="1">
    <citation type="submission" date="2021-03" db="EMBL/GenBank/DDBJ databases">
        <authorList>
            <person name="King G.J."/>
            <person name="Bancroft I."/>
            <person name="Baten A."/>
            <person name="Bloomfield J."/>
            <person name="Borpatragohain P."/>
            <person name="He Z."/>
            <person name="Irish N."/>
            <person name="Irwin J."/>
            <person name="Liu K."/>
            <person name="Mauleon R.P."/>
            <person name="Moore J."/>
            <person name="Morris R."/>
            <person name="Ostergaard L."/>
            <person name="Wang B."/>
            <person name="Wells R."/>
        </authorList>
    </citation>
    <scope>NUCLEOTIDE SEQUENCE [LARGE SCALE GENOMIC DNA]</scope>
    <source>
        <strain evidence="2">R-o-18</strain>
        <tissue evidence="2">Leaf</tissue>
    </source>
</reference>
<feature type="coiled-coil region" evidence="1">
    <location>
        <begin position="44"/>
        <end position="114"/>
    </location>
</feature>
<protein>
    <recommendedName>
        <fullName evidence="4">NPK1-activating kinesin-like protein C-terminal domain-containing protein</fullName>
    </recommendedName>
</protein>
<dbReference type="Proteomes" id="UP000823674">
    <property type="component" value="Chromosome A04"/>
</dbReference>
<accession>A0ABQ7MNP2</accession>